<dbReference type="PANTHER" id="PTHR11949">
    <property type="entry name" value="INTERFERON REGULATORY FACTOR"/>
    <property type="match status" value="1"/>
</dbReference>
<dbReference type="GO" id="GO:0002376">
    <property type="term" value="P:immune system process"/>
    <property type="evidence" value="ECO:0007669"/>
    <property type="project" value="TreeGrafter"/>
</dbReference>
<keyword evidence="2" id="KW-0805">Transcription regulation</keyword>
<evidence type="ECO:0000256" key="1">
    <source>
        <dbReference type="ARBA" id="ARBA00004123"/>
    </source>
</evidence>
<dbReference type="GO" id="GO:0045893">
    <property type="term" value="P:positive regulation of DNA-templated transcription"/>
    <property type="evidence" value="ECO:0007669"/>
    <property type="project" value="UniProtKB-ARBA"/>
</dbReference>
<dbReference type="PANTHER" id="PTHR11949:SF1">
    <property type="entry name" value="INTERFERON REGULATORY FACTOR 3"/>
    <property type="match status" value="1"/>
</dbReference>
<dbReference type="GO" id="GO:0000978">
    <property type="term" value="F:RNA polymerase II cis-regulatory region sequence-specific DNA binding"/>
    <property type="evidence" value="ECO:0007669"/>
    <property type="project" value="TreeGrafter"/>
</dbReference>
<dbReference type="InterPro" id="IPR001346">
    <property type="entry name" value="Interferon_reg_fact_DNA-bd_dom"/>
</dbReference>
<feature type="domain" description="IRF tryptophan pentad repeat" evidence="7">
    <location>
        <begin position="52"/>
        <end position="158"/>
    </location>
</feature>
<dbReference type="AlphaFoldDB" id="A0A9W3FTZ9"/>
<name>A0A9W3FTZ9_CAMBA</name>
<dbReference type="SUPFAM" id="SSF49879">
    <property type="entry name" value="SMAD/FHA domain"/>
    <property type="match status" value="1"/>
</dbReference>
<dbReference type="CTD" id="3661"/>
<keyword evidence="5" id="KW-0539">Nucleus</keyword>
<evidence type="ECO:0000259" key="7">
    <source>
        <dbReference type="PROSITE" id="PS51507"/>
    </source>
</evidence>
<feature type="region of interest" description="Disordered" evidence="6">
    <location>
        <begin position="1"/>
        <end position="47"/>
    </location>
</feature>
<feature type="compositionally biased region" description="Polar residues" evidence="6">
    <location>
        <begin position="171"/>
        <end position="181"/>
    </location>
</feature>
<dbReference type="Gene3D" id="2.60.200.10">
    <property type="match status" value="1"/>
</dbReference>
<evidence type="ECO:0000313" key="8">
    <source>
        <dbReference type="RefSeq" id="XP_045366666.1"/>
    </source>
</evidence>
<sequence>MAGAEENISEGPAPWPGEGRSGCGTLRPSGLGRPSVPRNCPLRAGRTMGTQKPRILPWLVSQLDHGQLEGVAWLDESRTRFRIPWKHGLRQDAQQEDFGIFQAWAEASGAYTPGKDKPDLPTWKRNFRSALNRKEVLRLADDRSKDPHDPHKIYEFVTSGIGDFVEPDTCLDTNSRSSTSDTQEDSLEKLLSSVDLAPDGGPSGLTVAPAHPPQLLLSPNFDIPAPCPNSGLLENPLKHLLVSEEDWEFEVTAFYRGCQVFQQTIFCQGGLRLVGSETGDRTLPGQPIRLPDPAVSLTDRGVIDYVRRVLSCLGGGLALGRAGQWLWAQRLGHCHVYWAVGEELLPDSGHKPDGEVPKDTEGGVFNLGPFIAGSWAPRSDCLHRRKQALTTLHPLVLCGAVVAPGPIMDQETCNGQGCAHVPQGPARYGTGRGCLLPGEHCGPAHFQQPPALPHLRPVQGLPPGPGGGHGHGLLGHWGGLSPCPLHQPINWFLPWSSRVSGVQCPWASPDSCKGVTP</sequence>
<evidence type="ECO:0000256" key="3">
    <source>
        <dbReference type="ARBA" id="ARBA00023125"/>
    </source>
</evidence>
<feature type="region of interest" description="Disordered" evidence="6">
    <location>
        <begin position="168"/>
        <end position="187"/>
    </location>
</feature>
<dbReference type="Gene3D" id="1.10.10.10">
    <property type="entry name" value="Winged helix-like DNA-binding domain superfamily/Winged helix DNA-binding domain"/>
    <property type="match status" value="1"/>
</dbReference>
<organism evidence="8">
    <name type="scientific">Camelus bactrianus</name>
    <name type="common">Bactrian camel</name>
    <dbReference type="NCBI Taxonomy" id="9837"/>
    <lineage>
        <taxon>Eukaryota</taxon>
        <taxon>Metazoa</taxon>
        <taxon>Chordata</taxon>
        <taxon>Craniata</taxon>
        <taxon>Vertebrata</taxon>
        <taxon>Euteleostomi</taxon>
        <taxon>Mammalia</taxon>
        <taxon>Eutheria</taxon>
        <taxon>Laurasiatheria</taxon>
        <taxon>Artiodactyla</taxon>
        <taxon>Tylopoda</taxon>
        <taxon>Camelidae</taxon>
        <taxon>Camelus</taxon>
    </lineage>
</organism>
<dbReference type="InterPro" id="IPR036388">
    <property type="entry name" value="WH-like_DNA-bd_sf"/>
</dbReference>
<dbReference type="SMART" id="SM00348">
    <property type="entry name" value="IRF"/>
    <property type="match status" value="1"/>
</dbReference>
<dbReference type="Pfam" id="PF00605">
    <property type="entry name" value="IRF"/>
    <property type="match status" value="1"/>
</dbReference>
<dbReference type="InterPro" id="IPR019817">
    <property type="entry name" value="Interferon_reg_fac_CS"/>
</dbReference>
<reference evidence="8" key="1">
    <citation type="submission" date="2025-08" db="UniProtKB">
        <authorList>
            <consortium name="RefSeq"/>
        </authorList>
    </citation>
    <scope>IDENTIFICATION</scope>
    <source>
        <tissue evidence="8">Blood</tissue>
    </source>
</reference>
<proteinExistence type="predicted"/>
<gene>
    <name evidence="8" type="primary">IRF3</name>
</gene>
<evidence type="ECO:0000256" key="5">
    <source>
        <dbReference type="ARBA" id="ARBA00023242"/>
    </source>
</evidence>
<dbReference type="FunFam" id="1.10.10.10:FF:000263">
    <property type="entry name" value="Interferon regulatory factor 3"/>
    <property type="match status" value="1"/>
</dbReference>
<dbReference type="InterPro" id="IPR008984">
    <property type="entry name" value="SMAD_FHA_dom_sf"/>
</dbReference>
<evidence type="ECO:0000256" key="4">
    <source>
        <dbReference type="ARBA" id="ARBA00023163"/>
    </source>
</evidence>
<dbReference type="PRINTS" id="PR00267">
    <property type="entry name" value="INTFRNREGFCT"/>
</dbReference>
<dbReference type="InterPro" id="IPR036390">
    <property type="entry name" value="WH_DNA-bd_sf"/>
</dbReference>
<comment type="subcellular location">
    <subcellularLocation>
        <location evidence="1">Nucleus</location>
    </subcellularLocation>
</comment>
<accession>A0A9W3FTZ9</accession>
<dbReference type="SUPFAM" id="SSF46785">
    <property type="entry name" value="Winged helix' DNA-binding domain"/>
    <property type="match status" value="1"/>
</dbReference>
<dbReference type="Pfam" id="PF10401">
    <property type="entry name" value="IRF-3"/>
    <property type="match status" value="1"/>
</dbReference>
<dbReference type="SMART" id="SM01243">
    <property type="entry name" value="IRF-3"/>
    <property type="match status" value="1"/>
</dbReference>
<dbReference type="PROSITE" id="PS00601">
    <property type="entry name" value="IRF_1"/>
    <property type="match status" value="1"/>
</dbReference>
<dbReference type="FunFam" id="2.60.200.10:FF:000025">
    <property type="entry name" value="Interferon regulatory factor 3"/>
    <property type="match status" value="1"/>
</dbReference>
<keyword evidence="4" id="KW-0804">Transcription</keyword>
<dbReference type="RefSeq" id="XP_045366666.1">
    <property type="nucleotide sequence ID" value="XM_045510710.1"/>
</dbReference>
<evidence type="ECO:0000256" key="2">
    <source>
        <dbReference type="ARBA" id="ARBA00023015"/>
    </source>
</evidence>
<dbReference type="CDD" id="cd00103">
    <property type="entry name" value="IRF"/>
    <property type="match status" value="1"/>
</dbReference>
<evidence type="ECO:0000256" key="6">
    <source>
        <dbReference type="SAM" id="MobiDB-lite"/>
    </source>
</evidence>
<dbReference type="InterPro" id="IPR019471">
    <property type="entry name" value="Interferon_reg_factor-3"/>
</dbReference>
<protein>
    <submittedName>
        <fullName evidence="8">Interferon regulatory factor 3 isoform X1</fullName>
    </submittedName>
</protein>
<dbReference type="InterPro" id="IPR017855">
    <property type="entry name" value="SMAD-like_dom_sf"/>
</dbReference>
<keyword evidence="3" id="KW-0238">DNA-binding</keyword>
<dbReference type="GO" id="GO:0000981">
    <property type="term" value="F:DNA-binding transcription factor activity, RNA polymerase II-specific"/>
    <property type="evidence" value="ECO:0007669"/>
    <property type="project" value="TreeGrafter"/>
</dbReference>
<dbReference type="PROSITE" id="PS51507">
    <property type="entry name" value="IRF_2"/>
    <property type="match status" value="1"/>
</dbReference>
<dbReference type="GO" id="GO:0005634">
    <property type="term" value="C:nucleus"/>
    <property type="evidence" value="ECO:0007669"/>
    <property type="project" value="UniProtKB-SubCell"/>
</dbReference>